<dbReference type="GO" id="GO:1990904">
    <property type="term" value="C:ribonucleoprotein complex"/>
    <property type="evidence" value="ECO:0007669"/>
    <property type="project" value="UniProtKB-KW"/>
</dbReference>
<evidence type="ECO:0000256" key="3">
    <source>
        <dbReference type="ARBA" id="ARBA00022980"/>
    </source>
</evidence>
<comment type="similarity">
    <text evidence="2">Belongs to the universal ribosomal protein uL10 family.</text>
</comment>
<keyword evidence="10" id="KW-1185">Reference proteome</keyword>
<dbReference type="Proteomes" id="UP000249300">
    <property type="component" value="Chromosome 1"/>
</dbReference>
<dbReference type="RefSeq" id="WP_023936393.1">
    <property type="nucleotide sequence ID" value="NZ_FUXH01000005.1"/>
</dbReference>
<accession>A0A0A2FRQ4</accession>
<evidence type="ECO:0000256" key="5">
    <source>
        <dbReference type="ARBA" id="ARBA00035202"/>
    </source>
</evidence>
<dbReference type="Gene3D" id="3.30.70.1730">
    <property type="match status" value="1"/>
</dbReference>
<dbReference type="EMBL" id="JQJC01000023">
    <property type="protein sequence ID" value="KGN93796.1"/>
    <property type="molecule type" value="Genomic_DNA"/>
</dbReference>
<evidence type="ECO:0000313" key="10">
    <source>
        <dbReference type="Proteomes" id="UP000249300"/>
    </source>
</evidence>
<comment type="function">
    <text evidence="1">Forms part of the ribosomal stalk, playing a central role in the interaction of the ribosome with GTP-bound translation factors.</text>
</comment>
<keyword evidence="3 7" id="KW-0689">Ribosomal protein</keyword>
<protein>
    <recommendedName>
        <fullName evidence="5">Large ribosomal subunit protein uL10</fullName>
    </recommendedName>
    <alternativeName>
        <fullName evidence="6">50S ribosomal protein L10</fullName>
    </alternativeName>
</protein>
<name>A0A0A2FRQ4_9PORP</name>
<sequence>MKKEDKSIVIEKLGQLLAEYPHFYLVDIEGLNAEATMSLRRSCFKGEVKLMMVKNTLLRAALHNKGEEFEQFDPILKGSSALMLCHTANAAARIIKDLTSDPKKKQTKPALKGAYAQEGFYIGAEHLDTLVSIKSREELLAEVISLLESPIKNVVSSLQSAGSTIHGVLKTLEER</sequence>
<dbReference type="NCBIfam" id="NF000955">
    <property type="entry name" value="PRK00099.1-1"/>
    <property type="match status" value="1"/>
</dbReference>
<dbReference type="eggNOG" id="COG0244">
    <property type="taxonomic scope" value="Bacteria"/>
</dbReference>
<dbReference type="InterPro" id="IPR001790">
    <property type="entry name" value="Ribosomal_uL10"/>
</dbReference>
<evidence type="ECO:0000256" key="6">
    <source>
        <dbReference type="ARBA" id="ARBA00035502"/>
    </source>
</evidence>
<organism evidence="7 9">
    <name type="scientific">Porphyromonas crevioricanis</name>
    <dbReference type="NCBI Taxonomy" id="393921"/>
    <lineage>
        <taxon>Bacteria</taxon>
        <taxon>Pseudomonadati</taxon>
        <taxon>Bacteroidota</taxon>
        <taxon>Bacteroidia</taxon>
        <taxon>Bacteroidales</taxon>
        <taxon>Porphyromonadaceae</taxon>
        <taxon>Porphyromonas</taxon>
    </lineage>
</organism>
<dbReference type="SUPFAM" id="SSF160369">
    <property type="entry name" value="Ribosomal protein L10-like"/>
    <property type="match status" value="1"/>
</dbReference>
<dbReference type="Proteomes" id="UP000030136">
    <property type="component" value="Unassembled WGS sequence"/>
</dbReference>
<reference evidence="8 10" key="2">
    <citation type="submission" date="2018-06" db="EMBL/GenBank/DDBJ databases">
        <authorList>
            <consortium name="Pathogen Informatics"/>
            <person name="Doyle S."/>
        </authorList>
    </citation>
    <scope>NUCLEOTIDE SEQUENCE [LARGE SCALE GENOMIC DNA]</scope>
    <source>
        <strain evidence="8 10">NCTC12858</strain>
    </source>
</reference>
<dbReference type="EMBL" id="LS483447">
    <property type="protein sequence ID" value="SQH72421.1"/>
    <property type="molecule type" value="Genomic_DNA"/>
</dbReference>
<evidence type="ECO:0000313" key="9">
    <source>
        <dbReference type="Proteomes" id="UP000030136"/>
    </source>
</evidence>
<evidence type="ECO:0000313" key="8">
    <source>
        <dbReference type="EMBL" id="SQH72421.1"/>
    </source>
</evidence>
<dbReference type="OrthoDB" id="1523686at2"/>
<dbReference type="InterPro" id="IPR047865">
    <property type="entry name" value="Ribosomal_uL10_bac_type"/>
</dbReference>
<dbReference type="AlphaFoldDB" id="A0A0A2FRQ4"/>
<dbReference type="Gene3D" id="6.10.250.290">
    <property type="match status" value="1"/>
</dbReference>
<evidence type="ECO:0000256" key="1">
    <source>
        <dbReference type="ARBA" id="ARBA00002633"/>
    </source>
</evidence>
<evidence type="ECO:0000313" key="7">
    <source>
        <dbReference type="EMBL" id="KGN93796.1"/>
    </source>
</evidence>
<dbReference type="CDD" id="cd05797">
    <property type="entry name" value="Ribosomal_L10"/>
    <property type="match status" value="1"/>
</dbReference>
<gene>
    <name evidence="8" type="primary">rplJ</name>
    <name evidence="7" type="ORF">HQ38_08510</name>
    <name evidence="8" type="ORF">NCTC12858_00236</name>
</gene>
<evidence type="ECO:0000256" key="4">
    <source>
        <dbReference type="ARBA" id="ARBA00023274"/>
    </source>
</evidence>
<proteinExistence type="inferred from homology"/>
<dbReference type="KEGG" id="pcre:NCTC12858_00236"/>
<reference evidence="7 9" key="1">
    <citation type="submission" date="2014-08" db="EMBL/GenBank/DDBJ databases">
        <title>Porphyromonas crevioricanis strain:COT-253_OH1447 Genome sequencing.</title>
        <authorList>
            <person name="Wallis C."/>
            <person name="Deusch O."/>
            <person name="O'Flynn C."/>
            <person name="Davis I."/>
            <person name="Jospin G."/>
            <person name="Darling A.E."/>
            <person name="Coil D.A."/>
            <person name="Alexiev A."/>
            <person name="Horsfall A."/>
            <person name="Kirkwood N."/>
            <person name="Harris S."/>
            <person name="Eisen J.A."/>
        </authorList>
    </citation>
    <scope>NUCLEOTIDE SEQUENCE [LARGE SCALE GENOMIC DNA]</scope>
    <source>
        <strain evidence="9">COT-253 OH1447</strain>
        <strain evidence="7">COT-253_OH1447</strain>
    </source>
</reference>
<dbReference type="Pfam" id="PF00466">
    <property type="entry name" value="Ribosomal_L10"/>
    <property type="match status" value="1"/>
</dbReference>
<dbReference type="PANTHER" id="PTHR11560">
    <property type="entry name" value="39S RIBOSOMAL PROTEIN L10, MITOCHONDRIAL"/>
    <property type="match status" value="1"/>
</dbReference>
<evidence type="ECO:0000256" key="2">
    <source>
        <dbReference type="ARBA" id="ARBA00008889"/>
    </source>
</evidence>
<dbReference type="STRING" id="393921.HQ45_06520"/>
<keyword evidence="4" id="KW-0687">Ribonucleoprotein</keyword>
<dbReference type="GO" id="GO:0005840">
    <property type="term" value="C:ribosome"/>
    <property type="evidence" value="ECO:0007669"/>
    <property type="project" value="UniProtKB-KW"/>
</dbReference>
<dbReference type="InterPro" id="IPR043141">
    <property type="entry name" value="Ribosomal_uL10-like_sf"/>
</dbReference>